<sequence>LGKVNQILAEHADEVYFMLGGIPVSLKKGRFSD</sequence>
<evidence type="ECO:0000313" key="1">
    <source>
        <dbReference type="EMBL" id="GAG49317.1"/>
    </source>
</evidence>
<protein>
    <recommendedName>
        <fullName evidence="2">Adenosylcobinamide kinase</fullName>
    </recommendedName>
</protein>
<dbReference type="EMBL" id="BARS01051853">
    <property type="protein sequence ID" value="GAG49317.1"/>
    <property type="molecule type" value="Genomic_DNA"/>
</dbReference>
<dbReference type="InterPro" id="IPR027417">
    <property type="entry name" value="P-loop_NTPase"/>
</dbReference>
<gene>
    <name evidence="1" type="ORF">S01H1_77175</name>
</gene>
<proteinExistence type="predicted"/>
<name>X0YR26_9ZZZZ</name>
<comment type="caution">
    <text evidence="1">The sequence shown here is derived from an EMBL/GenBank/DDBJ whole genome shotgun (WGS) entry which is preliminary data.</text>
</comment>
<reference evidence="1" key="1">
    <citation type="journal article" date="2014" name="Front. Microbiol.">
        <title>High frequency of phylogenetically diverse reductive dehalogenase-homologous genes in deep subseafloor sedimentary metagenomes.</title>
        <authorList>
            <person name="Kawai M."/>
            <person name="Futagami T."/>
            <person name="Toyoda A."/>
            <person name="Takaki Y."/>
            <person name="Nishi S."/>
            <person name="Hori S."/>
            <person name="Arai W."/>
            <person name="Tsubouchi T."/>
            <person name="Morono Y."/>
            <person name="Uchiyama I."/>
            <person name="Ito T."/>
            <person name="Fujiyama A."/>
            <person name="Inagaki F."/>
            <person name="Takami H."/>
        </authorList>
    </citation>
    <scope>NUCLEOTIDE SEQUENCE</scope>
    <source>
        <strain evidence="1">Expedition CK06-06</strain>
    </source>
</reference>
<accession>X0YR26</accession>
<feature type="non-terminal residue" evidence="1">
    <location>
        <position position="1"/>
    </location>
</feature>
<evidence type="ECO:0008006" key="2">
    <source>
        <dbReference type="Google" id="ProtNLM"/>
    </source>
</evidence>
<dbReference type="AlphaFoldDB" id="X0YR26"/>
<dbReference type="Gene3D" id="3.40.50.300">
    <property type="entry name" value="P-loop containing nucleotide triphosphate hydrolases"/>
    <property type="match status" value="1"/>
</dbReference>
<organism evidence="1">
    <name type="scientific">marine sediment metagenome</name>
    <dbReference type="NCBI Taxonomy" id="412755"/>
    <lineage>
        <taxon>unclassified sequences</taxon>
        <taxon>metagenomes</taxon>
        <taxon>ecological metagenomes</taxon>
    </lineage>
</organism>